<feature type="active site" description="Nucleophile" evidence="5">
    <location>
        <position position="39"/>
    </location>
</feature>
<dbReference type="Gene3D" id="3.30.2350.10">
    <property type="entry name" value="Pseudouridine synthase"/>
    <property type="match status" value="1"/>
</dbReference>
<dbReference type="HAMAP" id="MF_01080">
    <property type="entry name" value="TruB_bact"/>
    <property type="match status" value="1"/>
</dbReference>
<gene>
    <name evidence="5 8" type="primary">truB</name>
    <name evidence="8" type="ORF">H9Q76_07195</name>
</gene>
<dbReference type="GO" id="GO:0003723">
    <property type="term" value="F:RNA binding"/>
    <property type="evidence" value="ECO:0007669"/>
    <property type="project" value="InterPro"/>
</dbReference>
<evidence type="ECO:0000256" key="3">
    <source>
        <dbReference type="ARBA" id="ARBA00022694"/>
    </source>
</evidence>
<evidence type="ECO:0000256" key="4">
    <source>
        <dbReference type="ARBA" id="ARBA00023235"/>
    </source>
</evidence>
<dbReference type="InterPro" id="IPR032819">
    <property type="entry name" value="TruB_C"/>
</dbReference>
<accession>A0A7G9FJ17</accession>
<evidence type="ECO:0000313" key="9">
    <source>
        <dbReference type="Proteomes" id="UP000515819"/>
    </source>
</evidence>
<sequence length="301" mass="34106">MIDGILNVYKEQDYTSFDVVAKLRGILKQKKIGHTGTLDPMAEGVLLVCLGKATKLVDLLTEGDKCYRATMKLGYETDTEDVTGETTAEGDAAVLAQLTQADVKRAILSFIGKYDQIPPMYSAIKKDGKKLYEYARAGIEVKREPRPVEIYAIQDITKEADDTYSFDVYCSKGTYIRSLCRDIGRKLSCLAVLSGLHRKEVHGFSVTDALTLQEIEVRQADGTLQDAILPVDALLKQYPAYEITEQAENYLRNGNKLSPRFFKDMGERRDTRIRVYHAGKFVALYDYKEEEQIYKPFKMFL</sequence>
<dbReference type="PANTHER" id="PTHR13767">
    <property type="entry name" value="TRNA-PSEUDOURIDINE SYNTHASE"/>
    <property type="match status" value="1"/>
</dbReference>
<dbReference type="Pfam" id="PF01509">
    <property type="entry name" value="TruB_N"/>
    <property type="match status" value="1"/>
</dbReference>
<dbReference type="InterPro" id="IPR020103">
    <property type="entry name" value="PsdUridine_synth_cat_dom_sf"/>
</dbReference>
<comment type="similarity">
    <text evidence="2 5">Belongs to the pseudouridine synthase TruB family. Type 1 subfamily.</text>
</comment>
<dbReference type="PANTHER" id="PTHR13767:SF2">
    <property type="entry name" value="PSEUDOURIDYLATE SYNTHASE TRUB1"/>
    <property type="match status" value="1"/>
</dbReference>
<feature type="domain" description="tRNA pseudouridylate synthase B C-terminal" evidence="7">
    <location>
        <begin position="177"/>
        <end position="235"/>
    </location>
</feature>
<name>A0A7G9FJ17_9FIRM</name>
<dbReference type="RefSeq" id="WP_195540654.1">
    <property type="nucleotide sequence ID" value="NZ_CP060632.1"/>
</dbReference>
<comment type="function">
    <text evidence="5">Responsible for synthesis of pseudouridine from uracil-55 in the psi GC loop of transfer RNAs.</text>
</comment>
<organism evidence="8 9">
    <name type="scientific">Wujia chipingensis</name>
    <dbReference type="NCBI Taxonomy" id="2763670"/>
    <lineage>
        <taxon>Bacteria</taxon>
        <taxon>Bacillati</taxon>
        <taxon>Bacillota</taxon>
        <taxon>Clostridia</taxon>
        <taxon>Lachnospirales</taxon>
        <taxon>Lachnospiraceae</taxon>
        <taxon>Wujia</taxon>
    </lineage>
</organism>
<evidence type="ECO:0000259" key="6">
    <source>
        <dbReference type="Pfam" id="PF01509"/>
    </source>
</evidence>
<evidence type="ECO:0000256" key="1">
    <source>
        <dbReference type="ARBA" id="ARBA00000385"/>
    </source>
</evidence>
<dbReference type="InterPro" id="IPR014780">
    <property type="entry name" value="tRNA_psdUridine_synth_TruB"/>
</dbReference>
<dbReference type="InterPro" id="IPR002501">
    <property type="entry name" value="PsdUridine_synth_N"/>
</dbReference>
<dbReference type="CDD" id="cd02573">
    <property type="entry name" value="PseudoU_synth_EcTruB"/>
    <property type="match status" value="1"/>
</dbReference>
<dbReference type="EMBL" id="CP060632">
    <property type="protein sequence ID" value="QNL98548.1"/>
    <property type="molecule type" value="Genomic_DNA"/>
</dbReference>
<keyword evidence="3 5" id="KW-0819">tRNA processing</keyword>
<dbReference type="GO" id="GO:0160148">
    <property type="term" value="F:tRNA pseudouridine(55) synthase activity"/>
    <property type="evidence" value="ECO:0007669"/>
    <property type="project" value="UniProtKB-EC"/>
</dbReference>
<dbReference type="GO" id="GO:1990481">
    <property type="term" value="P:mRNA pseudouridine synthesis"/>
    <property type="evidence" value="ECO:0007669"/>
    <property type="project" value="TreeGrafter"/>
</dbReference>
<evidence type="ECO:0000259" key="7">
    <source>
        <dbReference type="Pfam" id="PF16198"/>
    </source>
</evidence>
<protein>
    <recommendedName>
        <fullName evidence="5">tRNA pseudouridine synthase B</fullName>
        <ecNumber evidence="5">5.4.99.25</ecNumber>
    </recommendedName>
    <alternativeName>
        <fullName evidence="5">tRNA pseudouridine(55) synthase</fullName>
        <shortName evidence="5">Psi55 synthase</shortName>
    </alternativeName>
    <alternativeName>
        <fullName evidence="5">tRNA pseudouridylate synthase</fullName>
    </alternativeName>
    <alternativeName>
        <fullName evidence="5">tRNA-uridine isomerase</fullName>
    </alternativeName>
</protein>
<feature type="domain" description="Pseudouridine synthase II N-terminal" evidence="6">
    <location>
        <begin position="24"/>
        <end position="176"/>
    </location>
</feature>
<keyword evidence="4 5" id="KW-0413">Isomerase</keyword>
<dbReference type="NCBIfam" id="TIGR00431">
    <property type="entry name" value="TruB"/>
    <property type="match status" value="1"/>
</dbReference>
<evidence type="ECO:0000313" key="8">
    <source>
        <dbReference type="EMBL" id="QNL98548.1"/>
    </source>
</evidence>
<dbReference type="AlphaFoldDB" id="A0A7G9FJ17"/>
<dbReference type="KEGG" id="wcp:H9Q76_07195"/>
<comment type="catalytic activity">
    <reaction evidence="1 5">
        <text>uridine(55) in tRNA = pseudouridine(55) in tRNA</text>
        <dbReference type="Rhea" id="RHEA:42532"/>
        <dbReference type="Rhea" id="RHEA-COMP:10101"/>
        <dbReference type="Rhea" id="RHEA-COMP:10102"/>
        <dbReference type="ChEBI" id="CHEBI:65314"/>
        <dbReference type="ChEBI" id="CHEBI:65315"/>
        <dbReference type="EC" id="5.4.99.25"/>
    </reaction>
</comment>
<proteinExistence type="inferred from homology"/>
<dbReference type="GO" id="GO:0031119">
    <property type="term" value="P:tRNA pseudouridine synthesis"/>
    <property type="evidence" value="ECO:0007669"/>
    <property type="project" value="UniProtKB-UniRule"/>
</dbReference>
<keyword evidence="9" id="KW-1185">Reference proteome</keyword>
<dbReference type="EC" id="5.4.99.25" evidence="5"/>
<evidence type="ECO:0000256" key="5">
    <source>
        <dbReference type="HAMAP-Rule" id="MF_01080"/>
    </source>
</evidence>
<reference evidence="8 9" key="1">
    <citation type="submission" date="2020-08" db="EMBL/GenBank/DDBJ databases">
        <authorList>
            <person name="Liu C."/>
            <person name="Sun Q."/>
        </authorList>
    </citation>
    <scope>NUCLEOTIDE SEQUENCE [LARGE SCALE GENOMIC DNA]</scope>
    <source>
        <strain evidence="8 9">NSJ-4</strain>
    </source>
</reference>
<dbReference type="Pfam" id="PF16198">
    <property type="entry name" value="TruB_C_2"/>
    <property type="match status" value="1"/>
</dbReference>
<dbReference type="SUPFAM" id="SSF55120">
    <property type="entry name" value="Pseudouridine synthase"/>
    <property type="match status" value="1"/>
</dbReference>
<evidence type="ECO:0000256" key="2">
    <source>
        <dbReference type="ARBA" id="ARBA00005642"/>
    </source>
</evidence>
<dbReference type="Proteomes" id="UP000515819">
    <property type="component" value="Chromosome"/>
</dbReference>